<dbReference type="GO" id="GO:0106322">
    <property type="term" value="F:S-(hydroxymethyl)glutathione dehydrogenase (NAD+) activity"/>
    <property type="evidence" value="ECO:0007669"/>
    <property type="project" value="RHEA"/>
</dbReference>
<dbReference type="InterPro" id="IPR014183">
    <property type="entry name" value="ADH_3"/>
</dbReference>
<dbReference type="Gene3D" id="3.90.180.10">
    <property type="entry name" value="Medium-chain alcohol dehydrogenases, catalytic domain"/>
    <property type="match status" value="1"/>
</dbReference>
<evidence type="ECO:0000256" key="5">
    <source>
        <dbReference type="ARBA" id="ARBA00023002"/>
    </source>
</evidence>
<evidence type="ECO:0000256" key="3">
    <source>
        <dbReference type="ARBA" id="ARBA00022723"/>
    </source>
</evidence>
<dbReference type="GO" id="GO:0004022">
    <property type="term" value="F:alcohol dehydrogenase (NAD+) activity"/>
    <property type="evidence" value="ECO:0007669"/>
    <property type="project" value="UniProtKB-EC"/>
</dbReference>
<dbReference type="InterPro" id="IPR013154">
    <property type="entry name" value="ADH-like_N"/>
</dbReference>
<sequence>MKSKAAVAFEAGKPLEIVEIDVEDPKATEVMVKILYTSVCHTDAFTLSGDDPEGVFPAVLGHEGAGVVVKVGSDVTSVAVGDHVIPLYTAECGKCKFCLSGKTNLCSAVRETQGKGLMPDGTTRFSYQGKPIYHYMGTSTFSEYTVVNEINLVKIDESAPLDKVALFGCGVTTGLGAVKNTANVEAGSTNAVFGLGAIGLAVIQGLKKAGASRIIAVDTNPDKWPLAQKMGATAFVNPKDHDQPIQEVLVEMTDGGVDYSFECIGNVDVMRAALEACHKGWGESIIIGVAGAGKEIATRPFQLVTGRVWKGSAFGGVKGRSQLPGMVQDYMAGEIDLDSFITHHLDFEDINTSFDLLHAGESIRTILTYGGDNA</sequence>
<dbReference type="InterPro" id="IPR013149">
    <property type="entry name" value="ADH-like_C"/>
</dbReference>
<comment type="catalytic activity">
    <reaction evidence="9">
        <text>a secondary alcohol + NAD(+) = a ketone + NADH + H(+)</text>
        <dbReference type="Rhea" id="RHEA:10740"/>
        <dbReference type="ChEBI" id="CHEBI:15378"/>
        <dbReference type="ChEBI" id="CHEBI:17087"/>
        <dbReference type="ChEBI" id="CHEBI:35681"/>
        <dbReference type="ChEBI" id="CHEBI:57540"/>
        <dbReference type="ChEBI" id="CHEBI:57945"/>
        <dbReference type="EC" id="1.1.1.1"/>
    </reaction>
</comment>
<comment type="catalytic activity">
    <reaction evidence="7">
        <text>S-(hydroxymethyl)glutathione + NADP(+) = S-formylglutathione + NADPH + H(+)</text>
        <dbReference type="Rhea" id="RHEA:19981"/>
        <dbReference type="ChEBI" id="CHEBI:15378"/>
        <dbReference type="ChEBI" id="CHEBI:57688"/>
        <dbReference type="ChEBI" id="CHEBI:57783"/>
        <dbReference type="ChEBI" id="CHEBI:58349"/>
        <dbReference type="ChEBI" id="CHEBI:58758"/>
        <dbReference type="EC" id="1.1.1.284"/>
    </reaction>
</comment>
<accession>A0A242A510</accession>
<dbReference type="InterPro" id="IPR036291">
    <property type="entry name" value="NAD(P)-bd_dom_sf"/>
</dbReference>
<evidence type="ECO:0000256" key="1">
    <source>
        <dbReference type="ARBA" id="ARBA00001947"/>
    </source>
</evidence>
<dbReference type="InterPro" id="IPR011032">
    <property type="entry name" value="GroES-like_sf"/>
</dbReference>
<dbReference type="EC" id="1.1.1.284" evidence="11"/>
<dbReference type="STRING" id="1834191.A5886_000897"/>
<evidence type="ECO:0000313" key="14">
    <source>
        <dbReference type="EMBL" id="OTN75821.1"/>
    </source>
</evidence>
<dbReference type="Pfam" id="PF08240">
    <property type="entry name" value="ADH_N"/>
    <property type="match status" value="1"/>
</dbReference>
<protein>
    <recommendedName>
        <fullName evidence="11">S-(hydroxymethyl)glutathione dehydrogenase</fullName>
        <ecNumber evidence="11">1.1.1.284</ecNumber>
    </recommendedName>
</protein>
<evidence type="ECO:0000256" key="9">
    <source>
        <dbReference type="ARBA" id="ARBA00049164"/>
    </source>
</evidence>
<comment type="similarity">
    <text evidence="2 11">Belongs to the zinc-containing alcohol dehydrogenase family. Class-III subfamily.</text>
</comment>
<dbReference type="RefSeq" id="WP_086275989.1">
    <property type="nucleotide sequence ID" value="NZ_NGKU01000001.1"/>
</dbReference>
<dbReference type="FunFam" id="3.90.180.10:FF:000001">
    <property type="entry name" value="S-(hydroxymethyl)glutathione dehydrogenase"/>
    <property type="match status" value="1"/>
</dbReference>
<comment type="cofactor">
    <cofactor evidence="1 11">
        <name>Zn(2+)</name>
        <dbReference type="ChEBI" id="CHEBI:29105"/>
    </cofactor>
</comment>
<keyword evidence="3 11" id="KW-0479">Metal-binding</keyword>
<evidence type="ECO:0000259" key="12">
    <source>
        <dbReference type="Pfam" id="PF00107"/>
    </source>
</evidence>
<keyword evidence="6 11" id="KW-0520">NAD</keyword>
<feature type="domain" description="Alcohol dehydrogenase-like C-terminal" evidence="12">
    <location>
        <begin position="197"/>
        <end position="327"/>
    </location>
</feature>
<dbReference type="GO" id="GO:0005829">
    <property type="term" value="C:cytosol"/>
    <property type="evidence" value="ECO:0007669"/>
    <property type="project" value="TreeGrafter"/>
</dbReference>
<dbReference type="AlphaFoldDB" id="A0A242A510"/>
<dbReference type="SUPFAM" id="SSF51735">
    <property type="entry name" value="NAD(P)-binding Rossmann-fold domains"/>
    <property type="match status" value="1"/>
</dbReference>
<evidence type="ECO:0000256" key="4">
    <source>
        <dbReference type="ARBA" id="ARBA00022833"/>
    </source>
</evidence>
<comment type="caution">
    <text evidence="14">The sequence shown here is derived from an EMBL/GenBank/DDBJ whole genome shotgun (WGS) entry which is preliminary data.</text>
</comment>
<reference evidence="14 15" key="1">
    <citation type="submission" date="2017-05" db="EMBL/GenBank/DDBJ databases">
        <title>The Genome Sequence of Enterococcus sp. 8G7_MSG3316.</title>
        <authorList>
            <consortium name="The Broad Institute Genomics Platform"/>
            <consortium name="The Broad Institute Genomic Center for Infectious Diseases"/>
            <person name="Earl A."/>
            <person name="Manson A."/>
            <person name="Schwartman J."/>
            <person name="Gilmore M."/>
            <person name="Abouelleil A."/>
            <person name="Cao P."/>
            <person name="Chapman S."/>
            <person name="Cusick C."/>
            <person name="Shea T."/>
            <person name="Young S."/>
            <person name="Neafsey D."/>
            <person name="Nusbaum C."/>
            <person name="Birren B."/>
        </authorList>
    </citation>
    <scope>NUCLEOTIDE SEQUENCE [LARGE SCALE GENOMIC DNA]</scope>
    <source>
        <strain evidence="14 15">8G7_MSG3316</strain>
    </source>
</reference>
<evidence type="ECO:0000256" key="2">
    <source>
        <dbReference type="ARBA" id="ARBA00010902"/>
    </source>
</evidence>
<keyword evidence="15" id="KW-1185">Reference proteome</keyword>
<dbReference type="GO" id="GO:0106321">
    <property type="term" value="F:S-(hydroxymethyl)glutathione dehydrogenase (NADP+) activity"/>
    <property type="evidence" value="ECO:0007669"/>
    <property type="project" value="RHEA"/>
</dbReference>
<dbReference type="Gene3D" id="3.40.50.720">
    <property type="entry name" value="NAD(P)-binding Rossmann-like Domain"/>
    <property type="match status" value="1"/>
</dbReference>
<dbReference type="GO" id="GO:0046294">
    <property type="term" value="P:formaldehyde catabolic process"/>
    <property type="evidence" value="ECO:0007669"/>
    <property type="project" value="InterPro"/>
</dbReference>
<dbReference type="Proteomes" id="UP000195043">
    <property type="component" value="Unassembled WGS sequence"/>
</dbReference>
<dbReference type="SUPFAM" id="SSF50129">
    <property type="entry name" value="GroES-like"/>
    <property type="match status" value="2"/>
</dbReference>
<name>A0A242A510_9ENTE</name>
<keyword evidence="4 11" id="KW-0862">Zinc</keyword>
<evidence type="ECO:0000256" key="7">
    <source>
        <dbReference type="ARBA" id="ARBA00047793"/>
    </source>
</evidence>
<dbReference type="PANTHER" id="PTHR43880:SF12">
    <property type="entry name" value="ALCOHOL DEHYDROGENASE CLASS-3"/>
    <property type="match status" value="1"/>
</dbReference>
<dbReference type="FunFam" id="3.40.50.720:FF:000003">
    <property type="entry name" value="S-(hydroxymethyl)glutathione dehydrogenase"/>
    <property type="match status" value="1"/>
</dbReference>
<evidence type="ECO:0000256" key="6">
    <source>
        <dbReference type="ARBA" id="ARBA00023027"/>
    </source>
</evidence>
<comment type="catalytic activity">
    <reaction evidence="10">
        <text>a primary alcohol + NAD(+) = an aldehyde + NADH + H(+)</text>
        <dbReference type="Rhea" id="RHEA:10736"/>
        <dbReference type="ChEBI" id="CHEBI:15378"/>
        <dbReference type="ChEBI" id="CHEBI:15734"/>
        <dbReference type="ChEBI" id="CHEBI:17478"/>
        <dbReference type="ChEBI" id="CHEBI:57540"/>
        <dbReference type="ChEBI" id="CHEBI:57945"/>
        <dbReference type="EC" id="1.1.1.1"/>
    </reaction>
</comment>
<proteinExistence type="inferred from homology"/>
<dbReference type="Pfam" id="PF00107">
    <property type="entry name" value="ADH_zinc_N"/>
    <property type="match status" value="1"/>
</dbReference>
<feature type="domain" description="Alcohol dehydrogenase-like N-terminal" evidence="13">
    <location>
        <begin position="27"/>
        <end position="156"/>
    </location>
</feature>
<comment type="catalytic activity">
    <reaction evidence="8 11">
        <text>S-(hydroxymethyl)glutathione + NAD(+) = S-formylglutathione + NADH + H(+)</text>
        <dbReference type="Rhea" id="RHEA:19985"/>
        <dbReference type="ChEBI" id="CHEBI:15378"/>
        <dbReference type="ChEBI" id="CHEBI:57540"/>
        <dbReference type="ChEBI" id="CHEBI:57688"/>
        <dbReference type="ChEBI" id="CHEBI:57945"/>
        <dbReference type="ChEBI" id="CHEBI:58758"/>
        <dbReference type="EC" id="1.1.1.284"/>
    </reaction>
</comment>
<evidence type="ECO:0000313" key="15">
    <source>
        <dbReference type="Proteomes" id="UP000195043"/>
    </source>
</evidence>
<dbReference type="GO" id="GO:0008270">
    <property type="term" value="F:zinc ion binding"/>
    <property type="evidence" value="ECO:0007669"/>
    <property type="project" value="InterPro"/>
</dbReference>
<dbReference type="NCBIfam" id="TIGR02818">
    <property type="entry name" value="adh_III_F_hyde"/>
    <property type="match status" value="1"/>
</dbReference>
<dbReference type="InterPro" id="IPR002328">
    <property type="entry name" value="ADH_Zn_CS"/>
</dbReference>
<dbReference type="CDD" id="cd08300">
    <property type="entry name" value="alcohol_DH_class_III"/>
    <property type="match status" value="1"/>
</dbReference>
<gene>
    <name evidence="14" type="ORF">A5886_000897</name>
</gene>
<dbReference type="PANTHER" id="PTHR43880">
    <property type="entry name" value="ALCOHOL DEHYDROGENASE"/>
    <property type="match status" value="1"/>
</dbReference>
<evidence type="ECO:0000256" key="8">
    <source>
        <dbReference type="ARBA" id="ARBA00048110"/>
    </source>
</evidence>
<organism evidence="14 15">
    <name type="scientific">Candidatus Enterococcus testudinis</name>
    <dbReference type="NCBI Taxonomy" id="1834191"/>
    <lineage>
        <taxon>Bacteria</taxon>
        <taxon>Bacillati</taxon>
        <taxon>Bacillota</taxon>
        <taxon>Bacilli</taxon>
        <taxon>Lactobacillales</taxon>
        <taxon>Enterococcaceae</taxon>
        <taxon>Enterococcus</taxon>
    </lineage>
</organism>
<evidence type="ECO:0000256" key="10">
    <source>
        <dbReference type="ARBA" id="ARBA00049243"/>
    </source>
</evidence>
<dbReference type="PROSITE" id="PS00059">
    <property type="entry name" value="ADH_ZINC"/>
    <property type="match status" value="1"/>
</dbReference>
<dbReference type="OrthoDB" id="9806940at2"/>
<evidence type="ECO:0000256" key="11">
    <source>
        <dbReference type="RuleBase" id="RU362016"/>
    </source>
</evidence>
<keyword evidence="5 11" id="KW-0560">Oxidoreductase</keyword>
<evidence type="ECO:0000259" key="13">
    <source>
        <dbReference type="Pfam" id="PF08240"/>
    </source>
</evidence>
<dbReference type="EMBL" id="NGKU01000001">
    <property type="protein sequence ID" value="OTN75821.1"/>
    <property type="molecule type" value="Genomic_DNA"/>
</dbReference>